<evidence type="ECO:0008006" key="3">
    <source>
        <dbReference type="Google" id="ProtNLM"/>
    </source>
</evidence>
<dbReference type="RefSeq" id="WP_135481265.1">
    <property type="nucleotide sequence ID" value="NZ_SIJK02000071.1"/>
</dbReference>
<dbReference type="SUPFAM" id="SSF51161">
    <property type="entry name" value="Trimeric LpxA-like enzymes"/>
    <property type="match status" value="1"/>
</dbReference>
<sequence length="86" mass="8653">MLIRAGNVVLHTDAQVGGSVYVLGGALDVDGLIMGDLVVLDGRVTLGPTARIGGDLRIGNGTTRGSELALVEGSIISGLTLPVEQA</sequence>
<name>A0ABS4DGA2_9CHLR</name>
<keyword evidence="2" id="KW-1185">Reference proteome</keyword>
<protein>
    <recommendedName>
        <fullName evidence="3">Polymer-forming cytoskeletal protein</fullName>
    </recommendedName>
</protein>
<dbReference type="InterPro" id="IPR011004">
    <property type="entry name" value="Trimer_LpxA-like_sf"/>
</dbReference>
<gene>
    <name evidence="1" type="ORF">EYB53_022340</name>
</gene>
<evidence type="ECO:0000313" key="1">
    <source>
        <dbReference type="EMBL" id="MBP1468469.1"/>
    </source>
</evidence>
<organism evidence="1 2">
    <name type="scientific">Candidatus Chloroploca mongolica</name>
    <dbReference type="NCBI Taxonomy" id="2528176"/>
    <lineage>
        <taxon>Bacteria</taxon>
        <taxon>Bacillati</taxon>
        <taxon>Chloroflexota</taxon>
        <taxon>Chloroflexia</taxon>
        <taxon>Chloroflexales</taxon>
        <taxon>Chloroflexineae</taxon>
        <taxon>Oscillochloridaceae</taxon>
        <taxon>Candidatus Chloroploca</taxon>
    </lineage>
</organism>
<proteinExistence type="predicted"/>
<dbReference type="EMBL" id="SIJK02000071">
    <property type="protein sequence ID" value="MBP1468469.1"/>
    <property type="molecule type" value="Genomic_DNA"/>
</dbReference>
<accession>A0ABS4DGA2</accession>
<comment type="caution">
    <text evidence="1">The sequence shown here is derived from an EMBL/GenBank/DDBJ whole genome shotgun (WGS) entry which is preliminary data.</text>
</comment>
<reference evidence="1 2" key="1">
    <citation type="submission" date="2021-03" db="EMBL/GenBank/DDBJ databases">
        <authorList>
            <person name="Grouzdev D.S."/>
        </authorList>
    </citation>
    <scope>NUCLEOTIDE SEQUENCE [LARGE SCALE GENOMIC DNA]</scope>
    <source>
        <strain evidence="1 2">M50-1</strain>
    </source>
</reference>
<evidence type="ECO:0000313" key="2">
    <source>
        <dbReference type="Proteomes" id="UP001193081"/>
    </source>
</evidence>
<dbReference type="Proteomes" id="UP001193081">
    <property type="component" value="Unassembled WGS sequence"/>
</dbReference>